<keyword evidence="2" id="KW-1185">Reference proteome</keyword>
<name>A0ABN7KIM2_9BACT</name>
<dbReference type="Proteomes" id="UP000675880">
    <property type="component" value="Unassembled WGS sequence"/>
</dbReference>
<evidence type="ECO:0000313" key="1">
    <source>
        <dbReference type="EMBL" id="CAE6695397.1"/>
    </source>
</evidence>
<evidence type="ECO:0000313" key="2">
    <source>
        <dbReference type="Proteomes" id="UP000675880"/>
    </source>
</evidence>
<reference evidence="1 2" key="1">
    <citation type="submission" date="2021-02" db="EMBL/GenBank/DDBJ databases">
        <authorList>
            <person name="Han P."/>
        </authorList>
    </citation>
    <scope>NUCLEOTIDE SEQUENCE [LARGE SCALE GENOMIC DNA]</scope>
    <source>
        <strain evidence="1">Candidatus Nitrospira sp. ZN2</strain>
    </source>
</reference>
<gene>
    <name evidence="1" type="ORF">NSPZN2_10432</name>
</gene>
<sequence length="409" mass="46260">MRIKLKKGTPQWFKWKLSFLGEPAPINPMALFAGNMWSYFDPGSPNERYENFIRNGRHPLSTFLDSMLLYDKVIVPTHDFMSVVILISVFGEDGVAELIENNAVSFVRVKGALAYIGNGGGLASYDILHDQTRPVDQFADDDSTLEWALNGLSTKPRRVNLSRMILENTQTFPMEKMVSLIREESYKDILDSPYLRTAFSLRNTSLDHLFGVEPNQFRCGEIQTFEERDEIDSVLRIARANLEMLLALQTGCTDTATGTPVGHVLKAKQQRGSARSSPFETFGSLKEITEVPDIASYVIDASIPDRPARLHDILIKRGTRDAVQFRAWFHEKCRDSPHVIAKEYGRLMHDIPFVSTHKGKTLRLLATTMAGVYDPALGLVTSIADSFLVDLVRKRNPKYFIEDLRQINN</sequence>
<proteinExistence type="predicted"/>
<dbReference type="RefSeq" id="WP_213040317.1">
    <property type="nucleotide sequence ID" value="NZ_CAJNBJ010000001.1"/>
</dbReference>
<accession>A0ABN7KIM2</accession>
<dbReference type="EMBL" id="CAJNBJ010000001">
    <property type="protein sequence ID" value="CAE6695397.1"/>
    <property type="molecule type" value="Genomic_DNA"/>
</dbReference>
<comment type="caution">
    <text evidence="1">The sequence shown here is derived from an EMBL/GenBank/DDBJ whole genome shotgun (WGS) entry which is preliminary data.</text>
</comment>
<protein>
    <submittedName>
        <fullName evidence="1">Uncharacterized protein</fullName>
    </submittedName>
</protein>
<organism evidence="1 2">
    <name type="scientific">Nitrospira defluvii</name>
    <dbReference type="NCBI Taxonomy" id="330214"/>
    <lineage>
        <taxon>Bacteria</taxon>
        <taxon>Pseudomonadati</taxon>
        <taxon>Nitrospirota</taxon>
        <taxon>Nitrospiria</taxon>
        <taxon>Nitrospirales</taxon>
        <taxon>Nitrospiraceae</taxon>
        <taxon>Nitrospira</taxon>
    </lineage>
</organism>